<keyword evidence="5 7" id="KW-1133">Transmembrane helix</keyword>
<keyword evidence="10" id="KW-1185">Reference proteome</keyword>
<keyword evidence="6 7" id="KW-0472">Membrane</keyword>
<evidence type="ECO:0000256" key="1">
    <source>
        <dbReference type="ARBA" id="ARBA00004141"/>
    </source>
</evidence>
<keyword evidence="3 7" id="KW-0812">Transmembrane</keyword>
<evidence type="ECO:0000256" key="4">
    <source>
        <dbReference type="ARBA" id="ARBA00022748"/>
    </source>
</evidence>
<feature type="domain" description="Cytochrome C biogenesis protein transmembrane" evidence="8">
    <location>
        <begin position="8"/>
        <end position="208"/>
    </location>
</feature>
<comment type="subcellular location">
    <subcellularLocation>
        <location evidence="1">Membrane</location>
        <topology evidence="1">Multi-pass membrane protein</topology>
    </subcellularLocation>
</comment>
<evidence type="ECO:0000256" key="5">
    <source>
        <dbReference type="ARBA" id="ARBA00022989"/>
    </source>
</evidence>
<protein>
    <submittedName>
        <fullName evidence="9">Cytochrome c biogenesis protein CcdA</fullName>
    </submittedName>
</protein>
<evidence type="ECO:0000256" key="3">
    <source>
        <dbReference type="ARBA" id="ARBA00022692"/>
    </source>
</evidence>
<dbReference type="InterPro" id="IPR003834">
    <property type="entry name" value="Cyt_c_assmbl_TM_dom"/>
</dbReference>
<feature type="transmembrane region" description="Helical" evidence="7">
    <location>
        <begin position="119"/>
        <end position="142"/>
    </location>
</feature>
<evidence type="ECO:0000256" key="7">
    <source>
        <dbReference type="SAM" id="Phobius"/>
    </source>
</evidence>
<dbReference type="Proteomes" id="UP001242480">
    <property type="component" value="Unassembled WGS sequence"/>
</dbReference>
<feature type="transmembrane region" description="Helical" evidence="7">
    <location>
        <begin position="195"/>
        <end position="216"/>
    </location>
</feature>
<evidence type="ECO:0000256" key="2">
    <source>
        <dbReference type="ARBA" id="ARBA00006143"/>
    </source>
</evidence>
<dbReference type="InterPro" id="IPR051790">
    <property type="entry name" value="Cytochrome_c-biogenesis_DsbD"/>
</dbReference>
<organism evidence="9 10">
    <name type="scientific">Labrys wisconsinensis</name>
    <dbReference type="NCBI Taxonomy" id="425677"/>
    <lineage>
        <taxon>Bacteria</taxon>
        <taxon>Pseudomonadati</taxon>
        <taxon>Pseudomonadota</taxon>
        <taxon>Alphaproteobacteria</taxon>
        <taxon>Hyphomicrobiales</taxon>
        <taxon>Xanthobacteraceae</taxon>
        <taxon>Labrys</taxon>
    </lineage>
</organism>
<feature type="transmembrane region" description="Helical" evidence="7">
    <location>
        <begin position="154"/>
        <end position="175"/>
    </location>
</feature>
<keyword evidence="4" id="KW-0201">Cytochrome c-type biogenesis</keyword>
<proteinExistence type="inferred from homology"/>
<feature type="transmembrane region" description="Helical" evidence="7">
    <location>
        <begin position="77"/>
        <end position="99"/>
    </location>
</feature>
<feature type="transmembrane region" description="Helical" evidence="7">
    <location>
        <begin position="40"/>
        <end position="65"/>
    </location>
</feature>
<accession>A0ABU0J8I7</accession>
<evidence type="ECO:0000256" key="6">
    <source>
        <dbReference type="ARBA" id="ARBA00023136"/>
    </source>
</evidence>
<dbReference type="RefSeq" id="WP_307274677.1">
    <property type="nucleotide sequence ID" value="NZ_JAUSVX010000006.1"/>
</dbReference>
<dbReference type="PANTHER" id="PTHR31272">
    <property type="entry name" value="CYTOCHROME C-TYPE BIOGENESIS PROTEIN HI_1454-RELATED"/>
    <property type="match status" value="1"/>
</dbReference>
<evidence type="ECO:0000313" key="10">
    <source>
        <dbReference type="Proteomes" id="UP001242480"/>
    </source>
</evidence>
<comment type="similarity">
    <text evidence="2">Belongs to the DsbD family.</text>
</comment>
<dbReference type="EMBL" id="JAUSVX010000006">
    <property type="protein sequence ID" value="MDQ0470591.1"/>
    <property type="molecule type" value="Genomic_DNA"/>
</dbReference>
<evidence type="ECO:0000313" key="9">
    <source>
        <dbReference type="EMBL" id="MDQ0470591.1"/>
    </source>
</evidence>
<dbReference type="Pfam" id="PF02683">
    <property type="entry name" value="DsbD_TM"/>
    <property type="match status" value="1"/>
</dbReference>
<reference evidence="9 10" key="1">
    <citation type="submission" date="2023-07" db="EMBL/GenBank/DDBJ databases">
        <title>Genomic Encyclopedia of Type Strains, Phase IV (KMG-IV): sequencing the most valuable type-strain genomes for metagenomic binning, comparative biology and taxonomic classification.</title>
        <authorList>
            <person name="Goeker M."/>
        </authorList>
    </citation>
    <scope>NUCLEOTIDE SEQUENCE [LARGE SCALE GENOMIC DNA]</scope>
    <source>
        <strain evidence="9 10">DSM 19619</strain>
    </source>
</reference>
<sequence>MRTGPGLALLAGVLSTLSPCVLPLLPIVLGTAAEEHRLGPAALACGLALSFVGIGLFAATIGYAVGIEEGPLRMLAAAAMAGFGLVLLAPPLQAGLAAAGGPLGNWAQEHLVRWPRQGWLGQLMVGLLLGIVWSPCVGPTLGAASVLAARGQDLAEVALTMALFGLGAAAPLMLLGSLSRRALMRWRGRLAGPGAGLRGLFGLTLVAMGGAVIVGLDRRLEAWLVAASPDWLTTLTTRF</sequence>
<comment type="caution">
    <text evidence="9">The sequence shown here is derived from an EMBL/GenBank/DDBJ whole genome shotgun (WGS) entry which is preliminary data.</text>
</comment>
<evidence type="ECO:0000259" key="8">
    <source>
        <dbReference type="Pfam" id="PF02683"/>
    </source>
</evidence>
<name>A0ABU0J8I7_9HYPH</name>
<gene>
    <name evidence="9" type="ORF">QO011_003610</name>
</gene>
<dbReference type="PANTHER" id="PTHR31272:SF9">
    <property type="entry name" value="BLL1027 PROTEIN"/>
    <property type="match status" value="1"/>
</dbReference>